<dbReference type="PANTHER" id="PTHR11785">
    <property type="entry name" value="AMINO ACID TRANSPORTER"/>
    <property type="match status" value="1"/>
</dbReference>
<feature type="transmembrane region" description="Helical" evidence="5">
    <location>
        <begin position="299"/>
        <end position="321"/>
    </location>
</feature>
<evidence type="ECO:0000256" key="5">
    <source>
        <dbReference type="SAM" id="Phobius"/>
    </source>
</evidence>
<dbReference type="GO" id="GO:0016020">
    <property type="term" value="C:membrane"/>
    <property type="evidence" value="ECO:0007669"/>
    <property type="project" value="UniProtKB-SubCell"/>
</dbReference>
<evidence type="ECO:0000313" key="7">
    <source>
        <dbReference type="Proteomes" id="UP000660729"/>
    </source>
</evidence>
<evidence type="ECO:0000256" key="4">
    <source>
        <dbReference type="ARBA" id="ARBA00023136"/>
    </source>
</evidence>
<feature type="transmembrane region" description="Helical" evidence="5">
    <location>
        <begin position="96"/>
        <end position="116"/>
    </location>
</feature>
<feature type="transmembrane region" description="Helical" evidence="5">
    <location>
        <begin position="523"/>
        <end position="546"/>
    </location>
</feature>
<protein>
    <submittedName>
        <fullName evidence="6">High-affinity methionine permease</fullName>
    </submittedName>
</protein>
<dbReference type="Pfam" id="PF13520">
    <property type="entry name" value="AA_permease_2"/>
    <property type="match status" value="1"/>
</dbReference>
<dbReference type="GO" id="GO:0015179">
    <property type="term" value="F:L-amino acid transmembrane transporter activity"/>
    <property type="evidence" value="ECO:0007669"/>
    <property type="project" value="TreeGrafter"/>
</dbReference>
<feature type="transmembrane region" description="Helical" evidence="5">
    <location>
        <begin position="552"/>
        <end position="571"/>
    </location>
</feature>
<dbReference type="PANTHER" id="PTHR11785:SF382">
    <property type="entry name" value="LOW-AFFINITY METHIONINE PERMEASE"/>
    <property type="match status" value="1"/>
</dbReference>
<accession>A0A8H6RVN6</accession>
<comment type="subcellular location">
    <subcellularLocation>
        <location evidence="1">Membrane</location>
        <topology evidence="1">Multi-pass membrane protein</topology>
    </subcellularLocation>
</comment>
<keyword evidence="3 5" id="KW-1133">Transmembrane helix</keyword>
<reference evidence="6" key="1">
    <citation type="submission" date="2020-04" db="EMBL/GenBank/DDBJ databases">
        <title>Draft genome resource of the tomato pathogen Pseudocercospora fuligena.</title>
        <authorList>
            <person name="Zaccaron A."/>
        </authorList>
    </citation>
    <scope>NUCLEOTIDE SEQUENCE</scope>
    <source>
        <strain evidence="6">PF001</strain>
    </source>
</reference>
<gene>
    <name evidence="6" type="ORF">HII31_00011</name>
</gene>
<proteinExistence type="predicted"/>
<keyword evidence="4 5" id="KW-0472">Membrane</keyword>
<feature type="transmembrane region" description="Helical" evidence="5">
    <location>
        <begin position="147"/>
        <end position="170"/>
    </location>
</feature>
<keyword evidence="7" id="KW-1185">Reference proteome</keyword>
<evidence type="ECO:0000256" key="3">
    <source>
        <dbReference type="ARBA" id="ARBA00022989"/>
    </source>
</evidence>
<feature type="transmembrane region" description="Helical" evidence="5">
    <location>
        <begin position="191"/>
        <end position="210"/>
    </location>
</feature>
<dbReference type="Gene3D" id="1.20.1740.10">
    <property type="entry name" value="Amino acid/polyamine transporter I"/>
    <property type="match status" value="1"/>
</dbReference>
<feature type="transmembrane region" description="Helical" evidence="5">
    <location>
        <begin position="352"/>
        <end position="374"/>
    </location>
</feature>
<feature type="transmembrane region" description="Helical" evidence="5">
    <location>
        <begin position="432"/>
        <end position="452"/>
    </location>
</feature>
<dbReference type="EMBL" id="JABCIY010000001">
    <property type="protein sequence ID" value="KAF7198272.1"/>
    <property type="molecule type" value="Genomic_DNA"/>
</dbReference>
<dbReference type="InterPro" id="IPR050598">
    <property type="entry name" value="AminoAcid_Transporter"/>
</dbReference>
<dbReference type="OrthoDB" id="5982228at2759"/>
<feature type="transmembrane region" description="Helical" evidence="5">
    <location>
        <begin position="464"/>
        <end position="486"/>
    </location>
</feature>
<comment type="caution">
    <text evidence="6">The sequence shown here is derived from an EMBL/GenBank/DDBJ whole genome shotgun (WGS) entry which is preliminary data.</text>
</comment>
<feature type="transmembrane region" description="Helical" evidence="5">
    <location>
        <begin position="222"/>
        <end position="241"/>
    </location>
</feature>
<dbReference type="InterPro" id="IPR002293">
    <property type="entry name" value="AA/rel_permease1"/>
</dbReference>
<organism evidence="6 7">
    <name type="scientific">Pseudocercospora fuligena</name>
    <dbReference type="NCBI Taxonomy" id="685502"/>
    <lineage>
        <taxon>Eukaryota</taxon>
        <taxon>Fungi</taxon>
        <taxon>Dikarya</taxon>
        <taxon>Ascomycota</taxon>
        <taxon>Pezizomycotina</taxon>
        <taxon>Dothideomycetes</taxon>
        <taxon>Dothideomycetidae</taxon>
        <taxon>Mycosphaerellales</taxon>
        <taxon>Mycosphaerellaceae</taxon>
        <taxon>Pseudocercospora</taxon>
    </lineage>
</organism>
<sequence>MNGHIDTPYVPTNNDQVALDEFGQHQTGLPYGQSPSHGGIDILEDDGLPPRVDQRVKQRRTLSAFDVAALIANKMIGTGIFTTPATVLRNTLDKNVAIGLWTLGFFYTVISMLLYIEYARKLPFTGGELVYMDDAMPKPRLLAYTLYAFYFVFLYTSATNCMQFARFVLASANYQYFSTMDDDKLDHNQRLVRFLSVAVISAICLLLYVSSAKSKLVNKATALAKVILLLGIILAGAAYIGKNGVHGLSRSAPEIRDLSSRDTNWPFALMQALFSFHGWENATMVAGEIDSFRVLRKGFLWAVCGVGAIYLSVAILLAAAFDWSSTSIEAAKNSVPENYLALYLGGGNSANIASAILISLSAFGSILSVTYTCIRVKQSIAWANVLPWSHIWRQSGPVHPQYRWQQIGNKQELAMTFSEKALDRPGTPQGGIILHWIMTVFYICVTAAYTHISDAISFAGNLLVYGHFWAEAAVALLFIPIGAWGFRPRPILRSMAHEWHMDRDDNDRTSEPASWFRPKSAPWIGPLMLGSLVAAFSIAIIVAAVVKNSQTLLYVTIGILGAGICYWMLFVNVETSGTIYQALGFQVIAQTHGVDDSNDPDRVCHWCAEVDGEHRHPVESYSSYNVISLKDRESLRARVLHRLFDGRS</sequence>
<evidence type="ECO:0000313" key="6">
    <source>
        <dbReference type="EMBL" id="KAF7198272.1"/>
    </source>
</evidence>
<dbReference type="Proteomes" id="UP000660729">
    <property type="component" value="Unassembled WGS sequence"/>
</dbReference>
<keyword evidence="2 5" id="KW-0812">Transmembrane</keyword>
<name>A0A8H6RVN6_9PEZI</name>
<evidence type="ECO:0000256" key="2">
    <source>
        <dbReference type="ARBA" id="ARBA00022692"/>
    </source>
</evidence>
<evidence type="ECO:0000256" key="1">
    <source>
        <dbReference type="ARBA" id="ARBA00004141"/>
    </source>
</evidence>
<dbReference type="AlphaFoldDB" id="A0A8H6RVN6"/>